<sequence>MAAREPRMMEASAFDMLPVEIVALIVTESLPARWRFCARPVCRLWKSILDAAGDENKNRPRNEYHDLTLRRCIRDVPWKSLKRARAAHGCLHTVACRWRRGVIVLASTVVEWARTRPDLWDRRPAALAAWCMDWQRAPRGDVAKTLVASGREPLVRYAVGPLFLAHGHLYNDPQPSDRGRCGGRSQAQDAAEIISVAAQAGPATTTVVTETLSRINWHEIRDLAWFTTGDCPESFELLLRAWAARVRDNEPLCELWASVAWTGAARIFARLLEIVATAGDEDSRAPNDGHLDGGGSRARRRRRHPKKAMPLAVRLAATWEQKAKYCLSTAACRQHDRTPILAIARSRLTDDLTRRVIDKAWRRGCVANIRWCKENLGLPPMTLHLLHGAINQSVDFFEWLFDPRGGGHVPADDAEITNLFHTLASTNSACALWVAERWPLQSAAAGLTALTIMVDRVFLTGRHTRSTGCKGRDPYGGLLERLVHVLDHCAPHVPSGDDPVGGCDLWASLLALGRVKRRWPWDDWHVILCYMWARATGNDDDAIDMLGGHGPCPTPQALWARWCRVGPVSLGDLGLVDADVSIITPSESNESPLIVADRLRHRGTILSRSDVLANSRASALALAAWLRSKGLLADH</sequence>
<evidence type="ECO:0000256" key="1">
    <source>
        <dbReference type="SAM" id="MobiDB-lite"/>
    </source>
</evidence>
<feature type="region of interest" description="Disordered" evidence="1">
    <location>
        <begin position="283"/>
        <end position="307"/>
    </location>
</feature>
<name>A0A0B5JB88_9VIRU</name>
<reference evidence="2 3" key="1">
    <citation type="journal article" date="2015" name="Parasitol. Res.">
        <title>Viruses in close associations with free-living amoebae.</title>
        <authorList>
            <person name="Scheid P."/>
        </authorList>
    </citation>
    <scope>NUCLEOTIDE SEQUENCE [LARGE SCALE GENOMIC DNA]</scope>
    <source>
        <strain evidence="2">KlaHel</strain>
    </source>
</reference>
<organism evidence="2 3">
    <name type="scientific">Pandoravirus inopinatum</name>
    <dbReference type="NCBI Taxonomy" id="1605721"/>
    <lineage>
        <taxon>Viruses</taxon>
        <taxon>Pandoravirus</taxon>
    </lineage>
</organism>
<evidence type="ECO:0000313" key="3">
    <source>
        <dbReference type="Proteomes" id="UP000202511"/>
    </source>
</evidence>
<dbReference type="GeneID" id="23461734"/>
<dbReference type="KEGG" id="vg:23461734"/>
<feature type="compositionally biased region" description="Basic residues" evidence="1">
    <location>
        <begin position="297"/>
        <end position="307"/>
    </location>
</feature>
<evidence type="ECO:0008006" key="4">
    <source>
        <dbReference type="Google" id="ProtNLM"/>
    </source>
</evidence>
<dbReference type="Proteomes" id="UP000202511">
    <property type="component" value="Segment"/>
</dbReference>
<dbReference type="EMBL" id="KP136319">
    <property type="protein sequence ID" value="AJF96817.1"/>
    <property type="molecule type" value="Genomic_DNA"/>
</dbReference>
<dbReference type="RefSeq" id="YP_009119052.1">
    <property type="nucleotide sequence ID" value="NC_026440.1"/>
</dbReference>
<proteinExistence type="predicted"/>
<accession>A0A0B5JB88</accession>
<evidence type="ECO:0000313" key="2">
    <source>
        <dbReference type="EMBL" id="AJF96817.1"/>
    </source>
</evidence>
<protein>
    <recommendedName>
        <fullName evidence="4">F-box domain protein</fullName>
    </recommendedName>
</protein>